<gene>
    <name evidence="1" type="ORF">FXB40_03620</name>
</gene>
<organism evidence="1 2">
    <name type="scientific">Bradyrhizobium rifense</name>
    <dbReference type="NCBI Taxonomy" id="515499"/>
    <lineage>
        <taxon>Bacteria</taxon>
        <taxon>Pseudomonadati</taxon>
        <taxon>Pseudomonadota</taxon>
        <taxon>Alphaproteobacteria</taxon>
        <taxon>Hyphomicrobiales</taxon>
        <taxon>Nitrobacteraceae</taxon>
        <taxon>Bradyrhizobium</taxon>
    </lineage>
</organism>
<name>A0A5D3KMB2_9BRAD</name>
<sequence length="278" mass="31067">MQVFAKRCYEFDPVRCPVASFGNHGNSETLIAKWGPGDLLVFVGTQGEPTLSGQRGRLLGLAEFAPIAVATEDFVDRSTLGAHDLNPDGTFVHPRALPILRAWRFDDPRMKLIDVLKEQLTYEATIRAVLLDADDSATVLALPRTEMILPRTEMRLAATFAKPTTGPRPSDWSGEMSRTAAVTAYTYAMRFGSRDLWKIGHAQDLAARLQDINKHIPHEILGEKWGLVMQQEWQSSVAAYEMEQRVLARLQMHRAEGERVLCPGAVLIAAWRSSLREN</sequence>
<dbReference type="OrthoDB" id="7816390at2"/>
<evidence type="ECO:0000313" key="2">
    <source>
        <dbReference type="Proteomes" id="UP000324758"/>
    </source>
</evidence>
<accession>A0A5D3KMB2</accession>
<dbReference type="Proteomes" id="UP000324758">
    <property type="component" value="Unassembled WGS sequence"/>
</dbReference>
<comment type="caution">
    <text evidence="1">The sequence shown here is derived from an EMBL/GenBank/DDBJ whole genome shotgun (WGS) entry which is preliminary data.</text>
</comment>
<dbReference type="AlphaFoldDB" id="A0A5D3KMB2"/>
<proteinExistence type="predicted"/>
<evidence type="ECO:0000313" key="1">
    <source>
        <dbReference type="EMBL" id="TYL99202.1"/>
    </source>
</evidence>
<protein>
    <submittedName>
        <fullName evidence="1">Uncharacterized protein</fullName>
    </submittedName>
</protein>
<dbReference type="EMBL" id="VSSS01000008">
    <property type="protein sequence ID" value="TYL99202.1"/>
    <property type="molecule type" value="Genomic_DNA"/>
</dbReference>
<keyword evidence="2" id="KW-1185">Reference proteome</keyword>
<dbReference type="RefSeq" id="WP_148770830.1">
    <property type="nucleotide sequence ID" value="NZ_VSSS01000008.1"/>
</dbReference>
<reference evidence="1 2" key="1">
    <citation type="submission" date="2019-08" db="EMBL/GenBank/DDBJ databases">
        <title>Bradyrhizobium hipponensis sp. nov., a rhizobium isolated from a Lupinus angustifolius root nodule in Tunisia.</title>
        <authorList>
            <person name="Off K."/>
            <person name="Rejili M."/>
            <person name="Mars M."/>
            <person name="Brachmann A."/>
            <person name="Marin M."/>
        </authorList>
    </citation>
    <scope>NUCLEOTIDE SEQUENCE [LARGE SCALE GENOMIC DNA]</scope>
    <source>
        <strain evidence="1 2">CTAW71</strain>
    </source>
</reference>